<reference evidence="1" key="1">
    <citation type="journal article" date="2021" name="Proc. Natl. Acad. Sci. U.S.A.">
        <title>A Catalog of Tens of Thousands of Viruses from Human Metagenomes Reveals Hidden Associations with Chronic Diseases.</title>
        <authorList>
            <person name="Tisza M.J."/>
            <person name="Buck C.B."/>
        </authorList>
    </citation>
    <scope>NUCLEOTIDE SEQUENCE</scope>
    <source>
        <strain evidence="1">CtcyQ27</strain>
    </source>
</reference>
<name>A0A8S5UFK2_9CAUD</name>
<evidence type="ECO:0000313" key="1">
    <source>
        <dbReference type="EMBL" id="DAF93178.1"/>
    </source>
</evidence>
<protein>
    <submittedName>
        <fullName evidence="1">Lysin-wall binding, endolysin, PBC5, SH3b</fullName>
    </submittedName>
</protein>
<proteinExistence type="predicted"/>
<accession>A0A8S5UFK2</accession>
<sequence length="748" mass="84612">MAGLKDALLYGVDNNQGTNKRIPGRDYSKEGTIINGVGTVTVGLINKYDDGLIDTNATCRIKVSKNNAVAYRKEPSITSPIIDYLDIGKTFYSNGQKYIKKDDLYWYHIGDLGWVSGDDVFATVQKKEVIYKVNTKNKHTIVYSEPSKNSKFVKTLVENLDLVATEKKKDKNGVTWYKLKKYDGWISEKDLDSKVKEDKWSNYKTDKQKDEEKKAKDDAKKALQDRLNAIAGKEDSEILKMKDLSKWLNSGSKKEQAAKKARLQKYYDDQAAIKYFSKKKYQSDLSSAVSKMFNSSLMGVFGSPYQFDENTDEKLEGTEYGVTYAQKILTRTPLLLITPGKASYMSDFKKSDRWLELSKLLGINATDENDANQVTISDLIGGGTEGQITDSGRYFTFDFAAEEYFKYVNPMCWAGAKFLGIENSKISVYNTSSSKQYKLSEFNWKYAVNSTIKKNIRAQESISFYVDSYTSSDEDFSNTTTESQIASKVNSFADIGRELQFLMGTSTGEVPDWMQPNNLESTLADMQEMSEKYLGGHQLLIDLAKNFATVATGGQLLFPEIWADHEYSKSYSVTLKLRTPDNDLLSWYLNIYVPLCHLVALTAPRQVSSDVANGYMSPFLIRAYLKGAFNCDCGIVTSLSISRGKEGSWTVNGLPTEVDVNMSFKDLYSMIILTQSDKTSWFMANTALMDYIACNCGVNINEPDIQRQLTMYFSLKKNQYLQLPNRTWGMFTQELSNKISNMYSKFGL</sequence>
<dbReference type="EMBL" id="BK016080">
    <property type="protein sequence ID" value="DAF93178.1"/>
    <property type="molecule type" value="Genomic_DNA"/>
</dbReference>
<organism evidence="1">
    <name type="scientific">Myoviridae sp. ctcyQ27</name>
    <dbReference type="NCBI Taxonomy" id="2825139"/>
    <lineage>
        <taxon>Viruses</taxon>
        <taxon>Duplodnaviria</taxon>
        <taxon>Heunggongvirae</taxon>
        <taxon>Uroviricota</taxon>
        <taxon>Caudoviricetes</taxon>
    </lineage>
</organism>